<dbReference type="OrthoDB" id="1001765at2759"/>
<comment type="caution">
    <text evidence="1">The sequence shown here is derived from an EMBL/GenBank/DDBJ whole genome shotgun (WGS) entry which is preliminary data.</text>
</comment>
<dbReference type="PANTHER" id="PTHR31694">
    <property type="entry name" value="DESICCATION-LIKE PROTEIN"/>
    <property type="match status" value="1"/>
</dbReference>
<sequence>MNLFHFEANLYLYASTGHGIDAVAPGLVQGPAPIGAQIANLDATTRKIIEEFGLENVGIIRKILETKLVDPIQGPLSNLSVEALGGFVSAAFNADLTPTYNTYATTINFLPAAAAVNSLIHQYCVGILPHLANDDLQVLATSILGTVSARFGALRTLLYLNANVTVSPYHFNVATLVDRVAQLVNRLAMCGVKDEGLIVALQLGAENRTTTNVIPGDVNSLAFSRTEREILRSFYGTGNATLPGGIFPHGVNGEIAEEIVRERLS</sequence>
<protein>
    <recommendedName>
        <fullName evidence="3">Desiccation-related protein PCC13-62-like protein</fullName>
    </recommendedName>
</protein>
<dbReference type="PANTHER" id="PTHR31694:SF17">
    <property type="entry name" value="DESICCATION-RELATED PROTEIN PCC13-62-LIKE"/>
    <property type="match status" value="1"/>
</dbReference>
<accession>A0A1R3H0L5</accession>
<dbReference type="AlphaFoldDB" id="A0A1R3H0L5"/>
<proteinExistence type="predicted"/>
<organism evidence="1 2">
    <name type="scientific">Corchorus capsularis</name>
    <name type="common">Jute</name>
    <dbReference type="NCBI Taxonomy" id="210143"/>
    <lineage>
        <taxon>Eukaryota</taxon>
        <taxon>Viridiplantae</taxon>
        <taxon>Streptophyta</taxon>
        <taxon>Embryophyta</taxon>
        <taxon>Tracheophyta</taxon>
        <taxon>Spermatophyta</taxon>
        <taxon>Magnoliopsida</taxon>
        <taxon>eudicotyledons</taxon>
        <taxon>Gunneridae</taxon>
        <taxon>Pentapetalae</taxon>
        <taxon>rosids</taxon>
        <taxon>malvids</taxon>
        <taxon>Malvales</taxon>
        <taxon>Malvaceae</taxon>
        <taxon>Grewioideae</taxon>
        <taxon>Apeibeae</taxon>
        <taxon>Corchorus</taxon>
    </lineage>
</organism>
<gene>
    <name evidence="1" type="ORF">CCACVL1_22273</name>
</gene>
<dbReference type="OMA" id="NANTVIH"/>
<name>A0A1R3H0L5_COCAP</name>
<evidence type="ECO:0008006" key="3">
    <source>
        <dbReference type="Google" id="ProtNLM"/>
    </source>
</evidence>
<dbReference type="Proteomes" id="UP000188268">
    <property type="component" value="Unassembled WGS sequence"/>
</dbReference>
<evidence type="ECO:0000313" key="1">
    <source>
        <dbReference type="EMBL" id="OMO63796.1"/>
    </source>
</evidence>
<reference evidence="1 2" key="1">
    <citation type="submission" date="2013-09" db="EMBL/GenBank/DDBJ databases">
        <title>Corchorus capsularis genome sequencing.</title>
        <authorList>
            <person name="Alam M."/>
            <person name="Haque M.S."/>
            <person name="Islam M.S."/>
            <person name="Emdad E.M."/>
            <person name="Islam M.M."/>
            <person name="Ahmed B."/>
            <person name="Halim A."/>
            <person name="Hossen Q.M.M."/>
            <person name="Hossain M.Z."/>
            <person name="Ahmed R."/>
            <person name="Khan M.M."/>
            <person name="Islam R."/>
            <person name="Rashid M.M."/>
            <person name="Khan S.A."/>
            <person name="Rahman M.S."/>
            <person name="Alam M."/>
        </authorList>
    </citation>
    <scope>NUCLEOTIDE SEQUENCE [LARGE SCALE GENOMIC DNA]</scope>
    <source>
        <strain evidence="2">cv. CVL-1</strain>
        <tissue evidence="1">Whole seedling</tissue>
    </source>
</reference>
<keyword evidence="2" id="KW-1185">Reference proteome</keyword>
<dbReference type="Gramene" id="OMO63796">
    <property type="protein sequence ID" value="OMO63796"/>
    <property type="gene ID" value="CCACVL1_22273"/>
</dbReference>
<evidence type="ECO:0000313" key="2">
    <source>
        <dbReference type="Proteomes" id="UP000188268"/>
    </source>
</evidence>
<dbReference type="EMBL" id="AWWV01012872">
    <property type="protein sequence ID" value="OMO63796.1"/>
    <property type="molecule type" value="Genomic_DNA"/>
</dbReference>
<dbReference type="InterPro" id="IPR052965">
    <property type="entry name" value="Pigment-catalase-like"/>
</dbReference>
<dbReference type="Pfam" id="PF13668">
    <property type="entry name" value="Ferritin_2"/>
    <property type="match status" value="1"/>
</dbReference>